<name>A0ABU8E0Y5_9ACTN</name>
<comment type="caution">
    <text evidence="1">The sequence shown here is derived from an EMBL/GenBank/DDBJ whole genome shotgun (WGS) entry which is preliminary data.</text>
</comment>
<dbReference type="SUPFAM" id="SSF81301">
    <property type="entry name" value="Nucleotidyltransferase"/>
    <property type="match status" value="1"/>
</dbReference>
<reference evidence="1 2" key="1">
    <citation type="submission" date="2024-03" db="EMBL/GenBank/DDBJ databases">
        <title>Draft genome sequence of Klenkia sp. LSe6-5.</title>
        <authorList>
            <person name="Duangmal K."/>
            <person name="Chantavorakit T."/>
        </authorList>
    </citation>
    <scope>NUCLEOTIDE SEQUENCE [LARGE SCALE GENOMIC DNA]</scope>
    <source>
        <strain evidence="1 2">LSe6-5</strain>
    </source>
</reference>
<accession>A0ABU8E0Y5</accession>
<evidence type="ECO:0000313" key="1">
    <source>
        <dbReference type="EMBL" id="MEI4273753.1"/>
    </source>
</evidence>
<dbReference type="RefSeq" id="WP_336405868.1">
    <property type="nucleotide sequence ID" value="NZ_JBAPLU010000025.1"/>
</dbReference>
<dbReference type="Proteomes" id="UP001361570">
    <property type="component" value="Unassembled WGS sequence"/>
</dbReference>
<keyword evidence="2" id="KW-1185">Reference proteome</keyword>
<evidence type="ECO:0008006" key="3">
    <source>
        <dbReference type="Google" id="ProtNLM"/>
    </source>
</evidence>
<evidence type="ECO:0000313" key="2">
    <source>
        <dbReference type="Proteomes" id="UP001361570"/>
    </source>
</evidence>
<sequence>MTAVAEGVSALRAAAADGRLDAVCARHGVRVMTVFGSAVHHPGTARDLDIAVLPDQPAGLDLLRLLEDLVELAFGINGHVVVARA</sequence>
<proteinExistence type="predicted"/>
<protein>
    <recommendedName>
        <fullName evidence="3">Nucleotidyltransferase domain-containing protein</fullName>
    </recommendedName>
</protein>
<gene>
    <name evidence="1" type="ORF">TEK04_18690</name>
</gene>
<dbReference type="EMBL" id="JBAPLU010000025">
    <property type="protein sequence ID" value="MEI4273753.1"/>
    <property type="molecule type" value="Genomic_DNA"/>
</dbReference>
<organism evidence="1 2">
    <name type="scientific">Klenkia sesuvii</name>
    <dbReference type="NCBI Taxonomy" id="3103137"/>
    <lineage>
        <taxon>Bacteria</taxon>
        <taxon>Bacillati</taxon>
        <taxon>Actinomycetota</taxon>
        <taxon>Actinomycetes</taxon>
        <taxon>Geodermatophilales</taxon>
        <taxon>Geodermatophilaceae</taxon>
        <taxon>Klenkia</taxon>
    </lineage>
</organism>
<dbReference type="Gene3D" id="3.30.460.10">
    <property type="entry name" value="Beta Polymerase, domain 2"/>
    <property type="match status" value="1"/>
</dbReference>
<dbReference type="InterPro" id="IPR043519">
    <property type="entry name" value="NT_sf"/>
</dbReference>